<protein>
    <submittedName>
        <fullName evidence="1">Uncharacterized protein</fullName>
    </submittedName>
</protein>
<reference evidence="1" key="1">
    <citation type="submission" date="2019-11" db="EMBL/GenBank/DDBJ databases">
        <title>Nori genome reveals adaptations in red seaweeds to the harsh intertidal environment.</title>
        <authorList>
            <person name="Wang D."/>
            <person name="Mao Y."/>
        </authorList>
    </citation>
    <scope>NUCLEOTIDE SEQUENCE</scope>
    <source>
        <tissue evidence="1">Gametophyte</tissue>
    </source>
</reference>
<dbReference type="Proteomes" id="UP000798662">
    <property type="component" value="Chromosome 2"/>
</dbReference>
<evidence type="ECO:0000313" key="2">
    <source>
        <dbReference type="Proteomes" id="UP000798662"/>
    </source>
</evidence>
<gene>
    <name evidence="1" type="ORF">I4F81_008340</name>
</gene>
<evidence type="ECO:0000313" key="1">
    <source>
        <dbReference type="EMBL" id="KAK1865817.1"/>
    </source>
</evidence>
<organism evidence="1 2">
    <name type="scientific">Pyropia yezoensis</name>
    <name type="common">Susabi-nori</name>
    <name type="synonym">Porphyra yezoensis</name>
    <dbReference type="NCBI Taxonomy" id="2788"/>
    <lineage>
        <taxon>Eukaryota</taxon>
        <taxon>Rhodophyta</taxon>
        <taxon>Bangiophyceae</taxon>
        <taxon>Bangiales</taxon>
        <taxon>Bangiaceae</taxon>
        <taxon>Pyropia</taxon>
    </lineage>
</organism>
<name>A0ACC3C6M2_PYRYE</name>
<proteinExistence type="predicted"/>
<accession>A0ACC3C6M2</accession>
<keyword evidence="2" id="KW-1185">Reference proteome</keyword>
<dbReference type="EMBL" id="CM020619">
    <property type="protein sequence ID" value="KAK1865817.1"/>
    <property type="molecule type" value="Genomic_DNA"/>
</dbReference>
<sequence>MTAAASLAGAPPDAVAAAATTWTPPRGEDWPSLTASRYRFGMLQLDTDVPSLRPPTPPSSMADPPPTPPFPAAAATAAVQQPPSSRHRPSAADQDQGEESPYSCSL</sequence>
<comment type="caution">
    <text evidence="1">The sequence shown here is derived from an EMBL/GenBank/DDBJ whole genome shotgun (WGS) entry which is preliminary data.</text>
</comment>